<dbReference type="InterPro" id="IPR050980">
    <property type="entry name" value="2C_sensor_his_kinase"/>
</dbReference>
<dbReference type="Gene3D" id="1.10.287.130">
    <property type="match status" value="1"/>
</dbReference>
<evidence type="ECO:0000256" key="2">
    <source>
        <dbReference type="ARBA" id="ARBA00004651"/>
    </source>
</evidence>
<evidence type="ECO:0000256" key="11">
    <source>
        <dbReference type="SAM" id="Phobius"/>
    </source>
</evidence>
<organism evidence="13 14">
    <name type="scientific">Desmospora profundinema</name>
    <dbReference type="NCBI Taxonomy" id="1571184"/>
    <lineage>
        <taxon>Bacteria</taxon>
        <taxon>Bacillati</taxon>
        <taxon>Bacillota</taxon>
        <taxon>Bacilli</taxon>
        <taxon>Bacillales</taxon>
        <taxon>Thermoactinomycetaceae</taxon>
        <taxon>Desmospora</taxon>
    </lineage>
</organism>
<dbReference type="PROSITE" id="PS50109">
    <property type="entry name" value="HIS_KIN"/>
    <property type="match status" value="1"/>
</dbReference>
<dbReference type="SMART" id="SM00387">
    <property type="entry name" value="HATPase_c"/>
    <property type="match status" value="1"/>
</dbReference>
<keyword evidence="7" id="KW-0547">Nucleotide-binding</keyword>
<dbReference type="InterPro" id="IPR004358">
    <property type="entry name" value="Sig_transdc_His_kin-like_C"/>
</dbReference>
<evidence type="ECO:0000256" key="1">
    <source>
        <dbReference type="ARBA" id="ARBA00000085"/>
    </source>
</evidence>
<comment type="caution">
    <text evidence="13">The sequence shown here is derived from an EMBL/GenBank/DDBJ whole genome shotgun (WGS) entry which is preliminary data.</text>
</comment>
<dbReference type="CDD" id="cd00082">
    <property type="entry name" value="HisKA"/>
    <property type="match status" value="1"/>
</dbReference>
<evidence type="ECO:0000259" key="12">
    <source>
        <dbReference type="PROSITE" id="PS50109"/>
    </source>
</evidence>
<dbReference type="InterPro" id="IPR005467">
    <property type="entry name" value="His_kinase_dom"/>
</dbReference>
<feature type="transmembrane region" description="Helical" evidence="11">
    <location>
        <begin position="142"/>
        <end position="160"/>
    </location>
</feature>
<protein>
    <recommendedName>
        <fullName evidence="3">histidine kinase</fullName>
        <ecNumber evidence="3">2.7.13.3</ecNumber>
    </recommendedName>
</protein>
<keyword evidence="4" id="KW-1003">Cell membrane</keyword>
<evidence type="ECO:0000256" key="4">
    <source>
        <dbReference type="ARBA" id="ARBA00022475"/>
    </source>
</evidence>
<keyword evidence="6" id="KW-0808">Transferase</keyword>
<dbReference type="SUPFAM" id="SSF55874">
    <property type="entry name" value="ATPase domain of HSP90 chaperone/DNA topoisomerase II/histidine kinase"/>
    <property type="match status" value="1"/>
</dbReference>
<dbReference type="InterPro" id="IPR003594">
    <property type="entry name" value="HATPase_dom"/>
</dbReference>
<dbReference type="InterPro" id="IPR003661">
    <property type="entry name" value="HisK_dim/P_dom"/>
</dbReference>
<dbReference type="InterPro" id="IPR036890">
    <property type="entry name" value="HATPase_C_sf"/>
</dbReference>
<gene>
    <name evidence="13" type="ORF">JOE21_003348</name>
</gene>
<dbReference type="EMBL" id="JAVDQG010000009">
    <property type="protein sequence ID" value="MDR6227333.1"/>
    <property type="molecule type" value="Genomic_DNA"/>
</dbReference>
<keyword evidence="5" id="KW-0597">Phosphoprotein</keyword>
<dbReference type="Pfam" id="PF00512">
    <property type="entry name" value="HisKA"/>
    <property type="match status" value="1"/>
</dbReference>
<dbReference type="SUPFAM" id="SSF47384">
    <property type="entry name" value="Homodimeric domain of signal transducing histidine kinase"/>
    <property type="match status" value="1"/>
</dbReference>
<keyword evidence="8 13" id="KW-0418">Kinase</keyword>
<dbReference type="Proteomes" id="UP001185012">
    <property type="component" value="Unassembled WGS sequence"/>
</dbReference>
<keyword evidence="11" id="KW-0812">Transmembrane</keyword>
<dbReference type="PRINTS" id="PR00344">
    <property type="entry name" value="BCTRLSENSOR"/>
</dbReference>
<evidence type="ECO:0000256" key="6">
    <source>
        <dbReference type="ARBA" id="ARBA00022679"/>
    </source>
</evidence>
<evidence type="ECO:0000256" key="7">
    <source>
        <dbReference type="ARBA" id="ARBA00022741"/>
    </source>
</evidence>
<keyword evidence="10" id="KW-0902">Two-component regulatory system</keyword>
<evidence type="ECO:0000313" key="13">
    <source>
        <dbReference type="EMBL" id="MDR6227333.1"/>
    </source>
</evidence>
<feature type="domain" description="Histidine kinase" evidence="12">
    <location>
        <begin position="224"/>
        <end position="441"/>
    </location>
</feature>
<keyword evidence="14" id="KW-1185">Reference proteome</keyword>
<evidence type="ECO:0000256" key="9">
    <source>
        <dbReference type="ARBA" id="ARBA00022840"/>
    </source>
</evidence>
<sequence length="441" mass="50539">MKLKWKLPLLFFFLSLALFFLIVFYLRVDVIQGIWERVEGMRKQAQAAEREWVRVLAAAHPDYAEMGELLEQAVETEGASFRLYGPDSYQLLAYADSGRSGNSTEERWYPVRKGGETVAFLQVERVVKEEDVGLNRALTDTFGFLLVFLLLLFVMLGWYFNATITRPLARLNARLDAVVLRRPLPPLQRKGWDDSEIGELYRRFGEMEKRLYRAHREQVDMVAAIAHDLKTPLTSMNGFLELLTTRYAPTDTKQREYLDLVKRKADNLASLLDHFSAFARDEVSLQEMELEERLMRPLFESIAREYEAELAGLDRACHWSHDLGDERVLLHEPMIRRLFANLVHNAFRHGKRQDLAVWLTATVHGDHIRICVEDNGRGVPREALDALFGRFFTVDASRREQNGSGLGLASCRSIVERHGGRIQADVSSKGGLAVSFQLPLL</sequence>
<proteinExistence type="predicted"/>
<evidence type="ECO:0000256" key="5">
    <source>
        <dbReference type="ARBA" id="ARBA00022553"/>
    </source>
</evidence>
<evidence type="ECO:0000256" key="3">
    <source>
        <dbReference type="ARBA" id="ARBA00012438"/>
    </source>
</evidence>
<dbReference type="Gene3D" id="6.10.340.10">
    <property type="match status" value="1"/>
</dbReference>
<dbReference type="CDD" id="cd00075">
    <property type="entry name" value="HATPase"/>
    <property type="match status" value="1"/>
</dbReference>
<dbReference type="InterPro" id="IPR036097">
    <property type="entry name" value="HisK_dim/P_sf"/>
</dbReference>
<dbReference type="RefSeq" id="WP_309868322.1">
    <property type="nucleotide sequence ID" value="NZ_JAVDQG010000009.1"/>
</dbReference>
<dbReference type="PANTHER" id="PTHR44936">
    <property type="entry name" value="SENSOR PROTEIN CREC"/>
    <property type="match status" value="1"/>
</dbReference>
<evidence type="ECO:0000256" key="8">
    <source>
        <dbReference type="ARBA" id="ARBA00022777"/>
    </source>
</evidence>
<feature type="transmembrane region" description="Helical" evidence="11">
    <location>
        <begin position="7"/>
        <end position="26"/>
    </location>
</feature>
<keyword evidence="9" id="KW-0067">ATP-binding</keyword>
<dbReference type="EC" id="2.7.13.3" evidence="3"/>
<dbReference type="Pfam" id="PF02518">
    <property type="entry name" value="HATPase_c"/>
    <property type="match status" value="1"/>
</dbReference>
<comment type="subcellular location">
    <subcellularLocation>
        <location evidence="2">Cell membrane</location>
        <topology evidence="2">Multi-pass membrane protein</topology>
    </subcellularLocation>
</comment>
<comment type="catalytic activity">
    <reaction evidence="1">
        <text>ATP + protein L-histidine = ADP + protein N-phospho-L-histidine.</text>
        <dbReference type="EC" id="2.7.13.3"/>
    </reaction>
</comment>
<dbReference type="SMART" id="SM00388">
    <property type="entry name" value="HisKA"/>
    <property type="match status" value="1"/>
</dbReference>
<accession>A0ABU1IRI1</accession>
<dbReference type="GO" id="GO:0016301">
    <property type="term" value="F:kinase activity"/>
    <property type="evidence" value="ECO:0007669"/>
    <property type="project" value="UniProtKB-KW"/>
</dbReference>
<reference evidence="13 14" key="1">
    <citation type="submission" date="2023-07" db="EMBL/GenBank/DDBJ databases">
        <title>Genomic Encyclopedia of Type Strains, Phase IV (KMG-IV): sequencing the most valuable type-strain genomes for metagenomic binning, comparative biology and taxonomic classification.</title>
        <authorList>
            <person name="Goeker M."/>
        </authorList>
    </citation>
    <scope>NUCLEOTIDE SEQUENCE [LARGE SCALE GENOMIC DNA]</scope>
    <source>
        <strain evidence="13 14">DSM 45903</strain>
    </source>
</reference>
<name>A0ABU1IRI1_9BACL</name>
<evidence type="ECO:0000256" key="10">
    <source>
        <dbReference type="ARBA" id="ARBA00023012"/>
    </source>
</evidence>
<evidence type="ECO:0000313" key="14">
    <source>
        <dbReference type="Proteomes" id="UP001185012"/>
    </source>
</evidence>
<dbReference type="PANTHER" id="PTHR44936:SF10">
    <property type="entry name" value="SENSOR PROTEIN RSTB"/>
    <property type="match status" value="1"/>
</dbReference>
<keyword evidence="11" id="KW-1133">Transmembrane helix</keyword>
<dbReference type="Gene3D" id="3.30.565.10">
    <property type="entry name" value="Histidine kinase-like ATPase, C-terminal domain"/>
    <property type="match status" value="1"/>
</dbReference>
<keyword evidence="11" id="KW-0472">Membrane</keyword>